<gene>
    <name evidence="1" type="ORF">CLV98_1571</name>
</gene>
<organism evidence="1 2">
    <name type="scientific">Dyadobacter jejuensis</name>
    <dbReference type="NCBI Taxonomy" id="1082580"/>
    <lineage>
        <taxon>Bacteria</taxon>
        <taxon>Pseudomonadati</taxon>
        <taxon>Bacteroidota</taxon>
        <taxon>Cytophagia</taxon>
        <taxon>Cytophagales</taxon>
        <taxon>Spirosomataceae</taxon>
        <taxon>Dyadobacter</taxon>
    </lineage>
</organism>
<dbReference type="AlphaFoldDB" id="A0A315ZRF0"/>
<evidence type="ECO:0000313" key="1">
    <source>
        <dbReference type="EMBL" id="PWJ48121.1"/>
    </source>
</evidence>
<comment type="caution">
    <text evidence="1">The sequence shown here is derived from an EMBL/GenBank/DDBJ whole genome shotgun (WGS) entry which is preliminary data.</text>
</comment>
<dbReference type="RefSeq" id="WP_158281328.1">
    <property type="nucleotide sequence ID" value="NZ_QGDT01000057.1"/>
</dbReference>
<sequence>MNKKTFKKLGKQDQEAIKELVREQPQALLGKRREDRKGYSDLPLWGSVEQTNLF</sequence>
<name>A0A315ZRF0_9BACT</name>
<protein>
    <submittedName>
        <fullName evidence="1">Uncharacterized protein</fullName>
    </submittedName>
</protein>
<keyword evidence="2" id="KW-1185">Reference proteome</keyword>
<dbReference type="EMBL" id="QGDT01000057">
    <property type="protein sequence ID" value="PWJ48121.1"/>
    <property type="molecule type" value="Genomic_DNA"/>
</dbReference>
<evidence type="ECO:0000313" key="2">
    <source>
        <dbReference type="Proteomes" id="UP000245880"/>
    </source>
</evidence>
<accession>A0A315ZRF0</accession>
<reference evidence="1 2" key="1">
    <citation type="submission" date="2018-03" db="EMBL/GenBank/DDBJ databases">
        <title>Genomic Encyclopedia of Archaeal and Bacterial Type Strains, Phase II (KMG-II): from individual species to whole genera.</title>
        <authorList>
            <person name="Goeker M."/>
        </authorList>
    </citation>
    <scope>NUCLEOTIDE SEQUENCE [LARGE SCALE GENOMIC DNA]</scope>
    <source>
        <strain evidence="1 2">DSM 100346</strain>
    </source>
</reference>
<proteinExistence type="predicted"/>
<dbReference type="Proteomes" id="UP000245880">
    <property type="component" value="Unassembled WGS sequence"/>
</dbReference>